<dbReference type="InterPro" id="IPR005913">
    <property type="entry name" value="dTDP_dehydrorham_reduct"/>
</dbReference>
<dbReference type="InterPro" id="IPR036291">
    <property type="entry name" value="NAD(P)-bd_dom_sf"/>
</dbReference>
<evidence type="ECO:0000259" key="3">
    <source>
        <dbReference type="Pfam" id="PF04321"/>
    </source>
</evidence>
<comment type="caution">
    <text evidence="4">The sequence shown here is derived from an EMBL/GenBank/DDBJ whole genome shotgun (WGS) entry which is preliminary data.</text>
</comment>
<evidence type="ECO:0000313" key="5">
    <source>
        <dbReference type="Proteomes" id="UP000294746"/>
    </source>
</evidence>
<dbReference type="PANTHER" id="PTHR10491">
    <property type="entry name" value="DTDP-4-DEHYDRORHAMNOSE REDUCTASE"/>
    <property type="match status" value="1"/>
</dbReference>
<dbReference type="Proteomes" id="UP000294746">
    <property type="component" value="Unassembled WGS sequence"/>
</dbReference>
<dbReference type="UniPathway" id="UPA00124"/>
<dbReference type="SUPFAM" id="SSF51735">
    <property type="entry name" value="NAD(P)-binding Rossmann-fold domains"/>
    <property type="match status" value="1"/>
</dbReference>
<name>A0A4R2RYK1_9BACL</name>
<dbReference type="GO" id="GO:0019305">
    <property type="term" value="P:dTDP-rhamnose biosynthetic process"/>
    <property type="evidence" value="ECO:0007669"/>
    <property type="project" value="UniProtKB-UniPathway"/>
</dbReference>
<keyword evidence="5" id="KW-1185">Reference proteome</keyword>
<evidence type="ECO:0000256" key="1">
    <source>
        <dbReference type="ARBA" id="ARBA00010944"/>
    </source>
</evidence>
<gene>
    <name evidence="4" type="ORF">EDD57_11666</name>
</gene>
<comment type="similarity">
    <text evidence="1 2">Belongs to the dTDP-4-dehydrorhamnose reductase family.</text>
</comment>
<dbReference type="Gene3D" id="3.40.50.720">
    <property type="entry name" value="NAD(P)-binding Rossmann-like Domain"/>
    <property type="match status" value="1"/>
</dbReference>
<comment type="function">
    <text evidence="2">Catalyzes the reduction of dTDP-6-deoxy-L-lyxo-4-hexulose to yield dTDP-L-rhamnose.</text>
</comment>
<dbReference type="InterPro" id="IPR029903">
    <property type="entry name" value="RmlD-like-bd"/>
</dbReference>
<reference evidence="4 5" key="1">
    <citation type="submission" date="2019-03" db="EMBL/GenBank/DDBJ databases">
        <title>Genomic Encyclopedia of Type Strains, Phase IV (KMG-IV): sequencing the most valuable type-strain genomes for metagenomic binning, comparative biology and taxonomic classification.</title>
        <authorList>
            <person name="Goeker M."/>
        </authorList>
    </citation>
    <scope>NUCLEOTIDE SEQUENCE [LARGE SCALE GENOMIC DNA]</scope>
    <source>
        <strain evidence="4 5">DSM 46831</strain>
    </source>
</reference>
<dbReference type="OrthoDB" id="1415031at2"/>
<keyword evidence="2" id="KW-0560">Oxidoreductase</keyword>
<feature type="domain" description="RmlD-like substrate binding" evidence="3">
    <location>
        <begin position="3"/>
        <end position="230"/>
    </location>
</feature>
<protein>
    <recommendedName>
        <fullName evidence="2">dTDP-4-dehydrorhamnose reductase</fullName>
        <ecNumber evidence="2">1.1.1.133</ecNumber>
    </recommendedName>
</protein>
<accession>A0A4R2RYK1</accession>
<organism evidence="4 5">
    <name type="scientific">Baia soyae</name>
    <dbReference type="NCBI Taxonomy" id="1544746"/>
    <lineage>
        <taxon>Bacteria</taxon>
        <taxon>Bacillati</taxon>
        <taxon>Bacillota</taxon>
        <taxon>Bacilli</taxon>
        <taxon>Bacillales</taxon>
        <taxon>Thermoactinomycetaceae</taxon>
        <taxon>Baia</taxon>
    </lineage>
</organism>
<dbReference type="Pfam" id="PF04321">
    <property type="entry name" value="RmlD_sub_bind"/>
    <property type="match status" value="1"/>
</dbReference>
<proteinExistence type="inferred from homology"/>
<dbReference type="GO" id="GO:0048269">
    <property type="term" value="C:methionine adenosyltransferase complex"/>
    <property type="evidence" value="ECO:0007669"/>
    <property type="project" value="TreeGrafter"/>
</dbReference>
<dbReference type="RefSeq" id="WP_131848757.1">
    <property type="nucleotide sequence ID" value="NZ_SLXV01000016.1"/>
</dbReference>
<evidence type="ECO:0000313" key="4">
    <source>
        <dbReference type="EMBL" id="TCP68604.1"/>
    </source>
</evidence>
<comment type="pathway">
    <text evidence="2">Carbohydrate biosynthesis; dTDP-L-rhamnose biosynthesis.</text>
</comment>
<dbReference type="PANTHER" id="PTHR10491:SF4">
    <property type="entry name" value="METHIONINE ADENOSYLTRANSFERASE 2 SUBUNIT BETA"/>
    <property type="match status" value="1"/>
</dbReference>
<dbReference type="EC" id="1.1.1.133" evidence="2"/>
<dbReference type="AlphaFoldDB" id="A0A4R2RYK1"/>
<sequence>MKKILVLGASGLVGRALIVELVDGFDTYGTYTSNVTSLPQDKQFSLEVQNIDKMKEIMNTIKPDFVISCLRGEYDQQLTFHEELARSIKNQKTKLYYFSTTNVFDGDYSRPYTETDTPIAESDYGKFKMKCENKLQEMLGGKAIIIRIPMIWGKDSPRLNQIKESLKDHKAIEVFSNLVCNHHLDVLLAKQVRFMIEHDLKGVFHLASVDRMTQSQFYEQILHQLKVEKSILQHSLFLDKEDTAYFQIESNRDDIPKSLQCTNQDIISHLLQ</sequence>
<dbReference type="GO" id="GO:0008831">
    <property type="term" value="F:dTDP-4-dehydrorhamnose reductase activity"/>
    <property type="evidence" value="ECO:0007669"/>
    <property type="project" value="UniProtKB-EC"/>
</dbReference>
<dbReference type="GO" id="GO:0048270">
    <property type="term" value="F:methionine adenosyltransferase regulator activity"/>
    <property type="evidence" value="ECO:0007669"/>
    <property type="project" value="TreeGrafter"/>
</dbReference>
<dbReference type="Gene3D" id="3.90.25.10">
    <property type="entry name" value="UDP-galactose 4-epimerase, domain 1"/>
    <property type="match status" value="1"/>
</dbReference>
<evidence type="ECO:0000256" key="2">
    <source>
        <dbReference type="RuleBase" id="RU364082"/>
    </source>
</evidence>
<keyword evidence="2" id="KW-0521">NADP</keyword>
<dbReference type="GO" id="GO:0006556">
    <property type="term" value="P:S-adenosylmethionine biosynthetic process"/>
    <property type="evidence" value="ECO:0007669"/>
    <property type="project" value="TreeGrafter"/>
</dbReference>
<dbReference type="EMBL" id="SLXV01000016">
    <property type="protein sequence ID" value="TCP68604.1"/>
    <property type="molecule type" value="Genomic_DNA"/>
</dbReference>